<organism evidence="2 3">
    <name type="scientific">Candidatus Desulfolinea nitratireducens</name>
    <dbReference type="NCBI Taxonomy" id="2841698"/>
    <lineage>
        <taxon>Bacteria</taxon>
        <taxon>Bacillati</taxon>
        <taxon>Chloroflexota</taxon>
        <taxon>Anaerolineae</taxon>
        <taxon>Anaerolineales</taxon>
        <taxon>Anaerolineales incertae sedis</taxon>
        <taxon>Candidatus Desulfolinea</taxon>
    </lineage>
</organism>
<dbReference type="EMBL" id="JACNJN010000138">
    <property type="protein sequence ID" value="MBC8336082.1"/>
    <property type="molecule type" value="Genomic_DNA"/>
</dbReference>
<gene>
    <name evidence="2" type="ORF">H8E29_12510</name>
</gene>
<dbReference type="SUPFAM" id="SSF74853">
    <property type="entry name" value="Lamin A/C globular tail domain"/>
    <property type="match status" value="2"/>
</dbReference>
<reference evidence="2 3" key="1">
    <citation type="submission" date="2020-08" db="EMBL/GenBank/DDBJ databases">
        <title>Bridging the membrane lipid divide: bacteria of the FCB group superphylum have the potential to synthesize archaeal ether lipids.</title>
        <authorList>
            <person name="Villanueva L."/>
            <person name="Von Meijenfeldt F.A.B."/>
            <person name="Westbye A.B."/>
            <person name="Yadav S."/>
            <person name="Hopmans E.C."/>
            <person name="Dutilh B.E."/>
            <person name="Sinninghe Damste J.S."/>
        </authorList>
    </citation>
    <scope>NUCLEOTIDE SEQUENCE [LARGE SCALE GENOMIC DNA]</scope>
    <source>
        <strain evidence="2">NIOZ-UU36</strain>
    </source>
</reference>
<dbReference type="InterPro" id="IPR036415">
    <property type="entry name" value="Lamin_tail_dom_sf"/>
</dbReference>
<dbReference type="PROSITE" id="PS51841">
    <property type="entry name" value="LTD"/>
    <property type="match status" value="2"/>
</dbReference>
<dbReference type="Pfam" id="PF00932">
    <property type="entry name" value="LTD"/>
    <property type="match status" value="2"/>
</dbReference>
<name>A0A8J6NN73_9CHLR</name>
<dbReference type="Gene3D" id="2.60.40.1260">
    <property type="entry name" value="Lamin Tail domain"/>
    <property type="match status" value="2"/>
</dbReference>
<evidence type="ECO:0000259" key="1">
    <source>
        <dbReference type="PROSITE" id="PS51841"/>
    </source>
</evidence>
<evidence type="ECO:0000313" key="3">
    <source>
        <dbReference type="Proteomes" id="UP000614469"/>
    </source>
</evidence>
<feature type="domain" description="LTD" evidence="1">
    <location>
        <begin position="228"/>
        <end position="358"/>
    </location>
</feature>
<sequence>MNSEQKDKHSRKKMRWSAVFLLAGFLLGSLLPSLNWRVQAAPHQAAALDVLINEVAWGGTVASSDDEWIELYSPGVPSFDLTGWRLVAEDGSPDIILSGVTSASGYFLLERGREENVEIGDSDFDGGSSNQIFLGALDDSGELLRLRAPDGAIIDTANSNGGAWPNGRLSPASSMERMGTSADADDIWVTNIGTVKNGKDAAGNDINGSPGQANWGYIVTHTSIPPISTPTITPTPTASRTVMINEVAWAGTEASSDHQWIELYNTSDGDINLLNWQITAADGTPTIDFLSADCANPNCTIAKGGYFLLERTQDTVVGIPADLIYTEALEEGGEFLKLISPTGQVVDTANNDGGGWPAGSALPDFGSMERSGVVADGSSAWFTFAGAPSAYLDAFNKPINGSPGEANWAINVTATPSPIPTRTPISPTGTPTSYPFQSVVLNEVLPRAGHDWNGDGVVDVNDEYIEIINRGVSSVNLQGWQLDDEKDLGSDPYRLPSVSLQSGARIAIFGYTSHISLSDGGDTVRLLNSNSQIVDVLTYTVVKEADQSWCRFPENGFWNPNCFPTPNEENALRGIFIDQLQDPVRFACVVPDTVPDSISLIECGLLGMSIRDENFWDQARSVRWLTGHSKRSTWFR</sequence>
<dbReference type="Proteomes" id="UP000614469">
    <property type="component" value="Unassembled WGS sequence"/>
</dbReference>
<protein>
    <submittedName>
        <fullName evidence="2">Lamin tail domain-containing protein</fullName>
    </submittedName>
</protein>
<feature type="domain" description="LTD" evidence="1">
    <location>
        <begin position="427"/>
        <end position="541"/>
    </location>
</feature>
<evidence type="ECO:0000313" key="2">
    <source>
        <dbReference type="EMBL" id="MBC8336082.1"/>
    </source>
</evidence>
<comment type="caution">
    <text evidence="2">The sequence shown here is derived from an EMBL/GenBank/DDBJ whole genome shotgun (WGS) entry which is preliminary data.</text>
</comment>
<proteinExistence type="predicted"/>
<accession>A0A8J6NN73</accession>
<dbReference type="AlphaFoldDB" id="A0A8J6NN73"/>
<dbReference type="InterPro" id="IPR001322">
    <property type="entry name" value="Lamin_tail_dom"/>
</dbReference>